<accession>A0A1B1YSP9</accession>
<keyword evidence="3" id="KW-0479">Metal-binding</keyword>
<dbReference type="PANTHER" id="PTHR12318:SF0">
    <property type="entry name" value="ACYL-COENZYME A DIPHOSPHATASE NUDT19"/>
    <property type="match status" value="1"/>
</dbReference>
<comment type="cofactor">
    <cofactor evidence="1">
        <name>Mn(2+)</name>
        <dbReference type="ChEBI" id="CHEBI:29035"/>
    </cofactor>
</comment>
<dbReference type="InterPro" id="IPR000086">
    <property type="entry name" value="NUDIX_hydrolase_dom"/>
</dbReference>
<protein>
    <recommendedName>
        <fullName evidence="7">Nudix hydrolase domain-containing protein</fullName>
    </recommendedName>
</protein>
<evidence type="ECO:0000313" key="9">
    <source>
        <dbReference type="Proteomes" id="UP000092952"/>
    </source>
</evidence>
<dbReference type="KEGG" id="gbi:PG2T_05335"/>
<evidence type="ECO:0000313" key="8">
    <source>
        <dbReference type="EMBL" id="ANX03673.1"/>
    </source>
</evidence>
<keyword evidence="9" id="KW-1185">Reference proteome</keyword>
<dbReference type="CDD" id="cd18870">
    <property type="entry name" value="NUDIX_AcylCoAdiphos_Nudt19"/>
    <property type="match status" value="1"/>
</dbReference>
<evidence type="ECO:0000256" key="3">
    <source>
        <dbReference type="ARBA" id="ARBA00022723"/>
    </source>
</evidence>
<dbReference type="PANTHER" id="PTHR12318">
    <property type="entry name" value="TESTOSTERONE-REGULATED PROTEIN RP2"/>
    <property type="match status" value="1"/>
</dbReference>
<dbReference type="GO" id="GO:0016818">
    <property type="term" value="F:hydrolase activity, acting on acid anhydrides, in phosphorus-containing anhydrides"/>
    <property type="evidence" value="ECO:0007669"/>
    <property type="project" value="InterPro"/>
</dbReference>
<evidence type="ECO:0000256" key="2">
    <source>
        <dbReference type="ARBA" id="ARBA00001946"/>
    </source>
</evidence>
<evidence type="ECO:0000256" key="6">
    <source>
        <dbReference type="ARBA" id="ARBA00023211"/>
    </source>
</evidence>
<dbReference type="STRING" id="1810504.PG2T_05335"/>
<reference evidence="9" key="1">
    <citation type="submission" date="2016-03" db="EMBL/GenBank/DDBJ databases">
        <title>Complete genome sequence of Solimmundus cernigliae, representing a novel lineage of polycyclic aromatic hydrocarbon degraders within the Gammaproteobacteria.</title>
        <authorList>
            <person name="Singleton D.R."/>
            <person name="Dickey A.N."/>
            <person name="Scholl E.H."/>
            <person name="Wright F.A."/>
            <person name="Aitken M.D."/>
        </authorList>
    </citation>
    <scope>NUCLEOTIDE SEQUENCE [LARGE SCALE GENOMIC DNA]</scope>
    <source>
        <strain evidence="9">TR3.2</strain>
    </source>
</reference>
<dbReference type="InterPro" id="IPR039121">
    <property type="entry name" value="NUDT19"/>
</dbReference>
<dbReference type="Proteomes" id="UP000092952">
    <property type="component" value="Chromosome"/>
</dbReference>
<feature type="domain" description="Nudix hydrolase" evidence="7">
    <location>
        <begin position="2"/>
        <end position="213"/>
    </location>
</feature>
<sequence>MSLRDAATVVLVRDANDGAPGFEVFMLLRTVKSDFNAGAYVFPGGGVDRSDGGAQAERVCSGLDAAQASARLGIANGGLAFYLAAIRECFEEAGVLLAADAAGHTLSLHEPATQQRFAAYRAALNAGQTTLAAICEREHLRLPLGEIHYYSHWITPEGMPRRYDTRFFLCRAPVGQEPLHDGEETVDHCWVRPQDALARHAAGSFNLVPATRKQLQFLARHASVEAVLAAARDIGEVPPIQPQLILGTDGKPERVRLPLPEGVEEIDLRGVAL</sequence>
<gene>
    <name evidence="8" type="ORF">PG2T_05335</name>
</gene>
<dbReference type="PROSITE" id="PS51462">
    <property type="entry name" value="NUDIX"/>
    <property type="match status" value="1"/>
</dbReference>
<dbReference type="Gene3D" id="3.90.79.10">
    <property type="entry name" value="Nucleoside Triphosphate Pyrophosphohydrolase"/>
    <property type="match status" value="1"/>
</dbReference>
<dbReference type="OrthoDB" id="9788263at2"/>
<evidence type="ECO:0000259" key="7">
    <source>
        <dbReference type="PROSITE" id="PS51462"/>
    </source>
</evidence>
<keyword evidence="5" id="KW-0460">Magnesium</keyword>
<evidence type="ECO:0000256" key="1">
    <source>
        <dbReference type="ARBA" id="ARBA00001936"/>
    </source>
</evidence>
<evidence type="ECO:0000256" key="4">
    <source>
        <dbReference type="ARBA" id="ARBA00022801"/>
    </source>
</evidence>
<dbReference type="GO" id="GO:0046872">
    <property type="term" value="F:metal ion binding"/>
    <property type="evidence" value="ECO:0007669"/>
    <property type="project" value="UniProtKB-KW"/>
</dbReference>
<dbReference type="EMBL" id="CP014671">
    <property type="protein sequence ID" value="ANX03673.1"/>
    <property type="molecule type" value="Genomic_DNA"/>
</dbReference>
<evidence type="ECO:0000256" key="5">
    <source>
        <dbReference type="ARBA" id="ARBA00022842"/>
    </source>
</evidence>
<name>A0A1B1YSP9_9GAMM</name>
<keyword evidence="6" id="KW-0464">Manganese</keyword>
<proteinExistence type="predicted"/>
<dbReference type="InParanoid" id="A0A1B1YSP9"/>
<dbReference type="AlphaFoldDB" id="A0A1B1YSP9"/>
<keyword evidence="4" id="KW-0378">Hydrolase</keyword>
<dbReference type="InterPro" id="IPR015797">
    <property type="entry name" value="NUDIX_hydrolase-like_dom_sf"/>
</dbReference>
<dbReference type="RefSeq" id="WP_083214785.1">
    <property type="nucleotide sequence ID" value="NZ_CP014671.1"/>
</dbReference>
<dbReference type="SUPFAM" id="SSF55811">
    <property type="entry name" value="Nudix"/>
    <property type="match status" value="1"/>
</dbReference>
<organism evidence="8 9">
    <name type="scientific">Immundisolibacter cernigliae</name>
    <dbReference type="NCBI Taxonomy" id="1810504"/>
    <lineage>
        <taxon>Bacteria</taxon>
        <taxon>Pseudomonadati</taxon>
        <taxon>Pseudomonadota</taxon>
        <taxon>Gammaproteobacteria</taxon>
        <taxon>Immundisolibacterales</taxon>
        <taxon>Immundisolibacteraceae</taxon>
        <taxon>Immundisolibacter</taxon>
    </lineage>
</organism>
<comment type="cofactor">
    <cofactor evidence="2">
        <name>Mg(2+)</name>
        <dbReference type="ChEBI" id="CHEBI:18420"/>
    </cofactor>
</comment>